<dbReference type="Proteomes" id="UP000266260">
    <property type="component" value="Unassembled WGS sequence"/>
</dbReference>
<feature type="transmembrane region" description="Helical" evidence="3">
    <location>
        <begin position="38"/>
        <end position="64"/>
    </location>
</feature>
<accession>A0A398CZQ5</accession>
<dbReference type="PANTHER" id="PTHR34295:SF1">
    <property type="entry name" value="BIOTIN TRANSPORTER BIOY"/>
    <property type="match status" value="1"/>
</dbReference>
<feature type="transmembrane region" description="Helical" evidence="3">
    <location>
        <begin position="113"/>
        <end position="132"/>
    </location>
</feature>
<evidence type="ECO:0000313" key="5">
    <source>
        <dbReference type="Proteomes" id="UP000266260"/>
    </source>
</evidence>
<reference evidence="4 5" key="1">
    <citation type="submission" date="2018-09" db="EMBL/GenBank/DDBJ databases">
        <title>Discovery and Ecogenomic Context for Candidatus Cryosericales, a Global Caldiserica Order Active in Thawing Permafrost.</title>
        <authorList>
            <person name="Martinez M.A."/>
            <person name="Woodcroft B.J."/>
            <person name="Ignacio Espinoza J.C."/>
            <person name="Zayed A."/>
            <person name="Singleton C.M."/>
            <person name="Boyd J."/>
            <person name="Li Y.-F."/>
            <person name="Purvine S."/>
            <person name="Maughan H."/>
            <person name="Hodgkins S.B."/>
            <person name="Anderson D."/>
            <person name="Sederholm M."/>
            <person name="Temperton B."/>
            <person name="Saleska S.R."/>
            <person name="Tyson G.W."/>
            <person name="Rich V.I."/>
        </authorList>
    </citation>
    <scope>NUCLEOTIDE SEQUENCE [LARGE SCALE GENOMIC DNA]</scope>
    <source>
        <strain evidence="4 5">SMC6</strain>
    </source>
</reference>
<protein>
    <recommendedName>
        <fullName evidence="2">Biotin transporter</fullName>
    </recommendedName>
</protein>
<evidence type="ECO:0000256" key="2">
    <source>
        <dbReference type="PIRNR" id="PIRNR016661"/>
    </source>
</evidence>
<dbReference type="PIRSF" id="PIRSF016661">
    <property type="entry name" value="BioY"/>
    <property type="match status" value="1"/>
</dbReference>
<comment type="similarity">
    <text evidence="1 2">Belongs to the BioY family.</text>
</comment>
<evidence type="ECO:0000256" key="3">
    <source>
        <dbReference type="SAM" id="Phobius"/>
    </source>
</evidence>
<dbReference type="AlphaFoldDB" id="A0A398CZQ5"/>
<comment type="subcellular location">
    <subcellularLocation>
        <location evidence="2">Cell membrane</location>
        <topology evidence="2">Multi-pass membrane protein</topology>
    </subcellularLocation>
</comment>
<dbReference type="GO" id="GO:0015225">
    <property type="term" value="F:biotin transmembrane transporter activity"/>
    <property type="evidence" value="ECO:0007669"/>
    <property type="project" value="UniProtKB-UniRule"/>
</dbReference>
<feature type="transmembrane region" description="Helical" evidence="3">
    <location>
        <begin position="76"/>
        <end position="101"/>
    </location>
</feature>
<dbReference type="RefSeq" id="WP_119175845.1">
    <property type="nucleotide sequence ID" value="NZ_QXIT01000149.1"/>
</dbReference>
<keyword evidence="3" id="KW-0812">Transmembrane</keyword>
<evidence type="ECO:0000313" key="4">
    <source>
        <dbReference type="EMBL" id="RIE06749.1"/>
    </source>
</evidence>
<proteinExistence type="inferred from homology"/>
<keyword evidence="2" id="KW-0813">Transport</keyword>
<keyword evidence="3" id="KW-1133">Transmembrane helix</keyword>
<feature type="transmembrane region" description="Helical" evidence="3">
    <location>
        <begin position="7"/>
        <end position="26"/>
    </location>
</feature>
<keyword evidence="2" id="KW-1003">Cell membrane</keyword>
<dbReference type="GO" id="GO:0005886">
    <property type="term" value="C:plasma membrane"/>
    <property type="evidence" value="ECO:0007669"/>
    <property type="project" value="UniProtKB-SubCell"/>
</dbReference>
<comment type="caution">
    <text evidence="4">The sequence shown here is derived from an EMBL/GenBank/DDBJ whole genome shotgun (WGS) entry which is preliminary data.</text>
</comment>
<dbReference type="Pfam" id="PF02632">
    <property type="entry name" value="BioY"/>
    <property type="match status" value="1"/>
</dbReference>
<evidence type="ECO:0000256" key="1">
    <source>
        <dbReference type="ARBA" id="ARBA00010692"/>
    </source>
</evidence>
<sequence length="180" mass="18897">MKLSTRRVAQLAVMVALLVIGAYVSIPLRPVPITFQSAFVVLTPLLFGTTAYIAVLAYLLLGLVGLPVFAEGASGLVALSGPTGGFLAGFLLASIVVGVIAEHWHWDSQWRDLALAEGSLVFIYVPGVFWMWHVLLLRGGAAQAALVGLIPIVALDVVKMAVVAALVRPLRSALAEVDGG</sequence>
<keyword evidence="2 3" id="KW-0472">Membrane</keyword>
<organism evidence="4 5">
    <name type="scientific">Candidatus Cryosericum odellii</name>
    <dbReference type="NCBI Taxonomy" id="2290917"/>
    <lineage>
        <taxon>Bacteria</taxon>
        <taxon>Pseudomonadati</taxon>
        <taxon>Caldisericota/Cryosericota group</taxon>
        <taxon>Candidatus Cryosericota</taxon>
        <taxon>Candidatus Cryosericia</taxon>
        <taxon>Candidatus Cryosericales</taxon>
        <taxon>Candidatus Cryosericaceae</taxon>
        <taxon>Candidatus Cryosericum</taxon>
    </lineage>
</organism>
<name>A0A398CZQ5_9BACT</name>
<dbReference type="Gene3D" id="1.10.1760.20">
    <property type="match status" value="1"/>
</dbReference>
<dbReference type="PANTHER" id="PTHR34295">
    <property type="entry name" value="BIOTIN TRANSPORTER BIOY"/>
    <property type="match status" value="1"/>
</dbReference>
<dbReference type="InterPro" id="IPR003784">
    <property type="entry name" value="BioY"/>
</dbReference>
<feature type="transmembrane region" description="Helical" evidence="3">
    <location>
        <begin position="144"/>
        <end position="167"/>
    </location>
</feature>
<keyword evidence="5" id="KW-1185">Reference proteome</keyword>
<gene>
    <name evidence="4" type="ORF">SMC6_08475</name>
</gene>
<dbReference type="EMBL" id="QXIT01000149">
    <property type="protein sequence ID" value="RIE06749.1"/>
    <property type="molecule type" value="Genomic_DNA"/>
</dbReference>